<dbReference type="KEGG" id="clup:CLUP02_07605"/>
<proteinExistence type="predicted"/>
<protein>
    <submittedName>
        <fullName evidence="1">Uncharacterized protein</fullName>
    </submittedName>
</protein>
<reference evidence="1" key="1">
    <citation type="journal article" date="2021" name="Mol. Plant Microbe Interact.">
        <title>Complete Genome Sequence of the Plant-Pathogenic Fungus Colletotrichum lupini.</title>
        <authorList>
            <person name="Baroncelli R."/>
            <person name="Pensec F."/>
            <person name="Da Lio D."/>
            <person name="Boufleur T."/>
            <person name="Vicente I."/>
            <person name="Sarrocco S."/>
            <person name="Picot A."/>
            <person name="Baraldi E."/>
            <person name="Sukno S."/>
            <person name="Thon M."/>
            <person name="Le Floch G."/>
        </authorList>
    </citation>
    <scope>NUCLEOTIDE SEQUENCE</scope>
    <source>
        <strain evidence="1">IMI 504893</strain>
    </source>
</reference>
<dbReference type="AlphaFoldDB" id="A0A9Q8WG45"/>
<gene>
    <name evidence="1" type="ORF">CLUP02_07605</name>
</gene>
<organism evidence="1 2">
    <name type="scientific">Colletotrichum lupini</name>
    <dbReference type="NCBI Taxonomy" id="145971"/>
    <lineage>
        <taxon>Eukaryota</taxon>
        <taxon>Fungi</taxon>
        <taxon>Dikarya</taxon>
        <taxon>Ascomycota</taxon>
        <taxon>Pezizomycotina</taxon>
        <taxon>Sordariomycetes</taxon>
        <taxon>Hypocreomycetidae</taxon>
        <taxon>Glomerellales</taxon>
        <taxon>Glomerellaceae</taxon>
        <taxon>Colletotrichum</taxon>
        <taxon>Colletotrichum acutatum species complex</taxon>
    </lineage>
</organism>
<dbReference type="GeneID" id="73341609"/>
<keyword evidence="2" id="KW-1185">Reference proteome</keyword>
<sequence>MAQGPCSDDLLPQKLSSWDEIWRRCSHPYPAYTQLFQPGCRILETILERHNGMGMTEDCSLQDMVMISLKQHSVSITNPNRPTQNNQAVYLNSRMIWAIISREGNVRPRRSFTDCMQPAAQSYQGIKLKDCQRPGHNLTRSLGHNQFCVVNGRCDHHVSSVPNVLSDFRDKVSSRFSNHIDIAIYVYRNERKNIIEKTHRPLEAPETVRLCFEKCCVPQKFLYVVSLPWDTSIIFVNIMVTMLSPQGPLPTVPHAGMAYAGKASEVL</sequence>
<accession>A0A9Q8WG45</accession>
<name>A0A9Q8WG45_9PEZI</name>
<evidence type="ECO:0000313" key="1">
    <source>
        <dbReference type="EMBL" id="UQC82119.1"/>
    </source>
</evidence>
<dbReference type="RefSeq" id="XP_049143742.1">
    <property type="nucleotide sequence ID" value="XM_049286599.1"/>
</dbReference>
<dbReference type="Proteomes" id="UP000830671">
    <property type="component" value="Chromosome 4"/>
</dbReference>
<evidence type="ECO:0000313" key="2">
    <source>
        <dbReference type="Proteomes" id="UP000830671"/>
    </source>
</evidence>
<dbReference type="EMBL" id="CP019476">
    <property type="protein sequence ID" value="UQC82119.1"/>
    <property type="molecule type" value="Genomic_DNA"/>
</dbReference>